<dbReference type="KEGG" id="clup:CLUP02_03265"/>
<accession>A0A9Q8SI36</accession>
<reference evidence="1" key="1">
    <citation type="journal article" date="2021" name="Mol. Plant Microbe Interact.">
        <title>Complete Genome Sequence of the Plant-Pathogenic Fungus Colletotrichum lupini.</title>
        <authorList>
            <person name="Baroncelli R."/>
            <person name="Pensec F."/>
            <person name="Da Lio D."/>
            <person name="Boufleur T."/>
            <person name="Vicente I."/>
            <person name="Sarrocco S."/>
            <person name="Picot A."/>
            <person name="Baraldi E."/>
            <person name="Sukno S."/>
            <person name="Thon M."/>
            <person name="Le Floch G."/>
        </authorList>
    </citation>
    <scope>NUCLEOTIDE SEQUENCE</scope>
    <source>
        <strain evidence="1">IMI 504893</strain>
    </source>
</reference>
<gene>
    <name evidence="1" type="ORF">CLUP02_03265</name>
</gene>
<keyword evidence="2" id="KW-1185">Reference proteome</keyword>
<proteinExistence type="predicted"/>
<dbReference type="EMBL" id="CP019474">
    <property type="protein sequence ID" value="UQC77794.1"/>
    <property type="molecule type" value="Genomic_DNA"/>
</dbReference>
<dbReference type="GeneID" id="73337300"/>
<dbReference type="Proteomes" id="UP000830671">
    <property type="component" value="Chromosome 2"/>
</dbReference>
<name>A0A9Q8SI36_9PEZI</name>
<dbReference type="RefSeq" id="XP_049139433.1">
    <property type="nucleotide sequence ID" value="XM_049282290.1"/>
</dbReference>
<evidence type="ECO:0000313" key="2">
    <source>
        <dbReference type="Proteomes" id="UP000830671"/>
    </source>
</evidence>
<sequence>MDQGATNNQVSDIKGMTEKLFPLAKCARKVGRAELLSQNLSLMRKKTLKHLLTRTNIRNRYGYINGSQLRIQSGKQAGDRCSNNNVAASDGVSGEPLSTYKVQRDFGILDVASDEDPSGTALPYMTDGNGGISRAPSTVSRLWCCKSTIRRLDHSAAGKPMNGEPEYAFLVWGKVQTRDAPVKGLVYWYPPCGQDVAWLAPVRNTKDPRPAVVTVFDNPQLAREEPDISNSELAAADGVGFRPFAWLEGGIASEAAYQFPIEEKASAKMPCQLA</sequence>
<dbReference type="AlphaFoldDB" id="A0A9Q8SI36"/>
<organism evidence="1 2">
    <name type="scientific">Colletotrichum lupini</name>
    <dbReference type="NCBI Taxonomy" id="145971"/>
    <lineage>
        <taxon>Eukaryota</taxon>
        <taxon>Fungi</taxon>
        <taxon>Dikarya</taxon>
        <taxon>Ascomycota</taxon>
        <taxon>Pezizomycotina</taxon>
        <taxon>Sordariomycetes</taxon>
        <taxon>Hypocreomycetidae</taxon>
        <taxon>Glomerellales</taxon>
        <taxon>Glomerellaceae</taxon>
        <taxon>Colletotrichum</taxon>
        <taxon>Colletotrichum acutatum species complex</taxon>
    </lineage>
</organism>
<evidence type="ECO:0000313" key="1">
    <source>
        <dbReference type="EMBL" id="UQC77794.1"/>
    </source>
</evidence>
<protein>
    <submittedName>
        <fullName evidence="1">Uncharacterized protein</fullName>
    </submittedName>
</protein>